<protein>
    <submittedName>
        <fullName evidence="2">Uncharacterized protein</fullName>
    </submittedName>
</protein>
<dbReference type="AlphaFoldDB" id="A0A4C2A8X7"/>
<reference evidence="2 3" key="1">
    <citation type="journal article" date="2019" name="Commun. Biol.">
        <title>The bagworm genome reveals a unique fibroin gene that provides high tensile strength.</title>
        <authorList>
            <person name="Kono N."/>
            <person name="Nakamura H."/>
            <person name="Ohtoshi R."/>
            <person name="Tomita M."/>
            <person name="Numata K."/>
            <person name="Arakawa K."/>
        </authorList>
    </citation>
    <scope>NUCLEOTIDE SEQUENCE [LARGE SCALE GENOMIC DNA]</scope>
</reference>
<dbReference type="Proteomes" id="UP000299102">
    <property type="component" value="Unassembled WGS sequence"/>
</dbReference>
<organism evidence="2 3">
    <name type="scientific">Eumeta variegata</name>
    <name type="common">Bagworm moth</name>
    <name type="synonym">Eumeta japonica</name>
    <dbReference type="NCBI Taxonomy" id="151549"/>
    <lineage>
        <taxon>Eukaryota</taxon>
        <taxon>Metazoa</taxon>
        <taxon>Ecdysozoa</taxon>
        <taxon>Arthropoda</taxon>
        <taxon>Hexapoda</taxon>
        <taxon>Insecta</taxon>
        <taxon>Pterygota</taxon>
        <taxon>Neoptera</taxon>
        <taxon>Endopterygota</taxon>
        <taxon>Lepidoptera</taxon>
        <taxon>Glossata</taxon>
        <taxon>Ditrysia</taxon>
        <taxon>Tineoidea</taxon>
        <taxon>Psychidae</taxon>
        <taxon>Oiketicinae</taxon>
        <taxon>Eumeta</taxon>
    </lineage>
</organism>
<gene>
    <name evidence="2" type="ORF">EVAR_7514_1</name>
</gene>
<proteinExistence type="predicted"/>
<keyword evidence="3" id="KW-1185">Reference proteome</keyword>
<accession>A0A4C2A8X7</accession>
<evidence type="ECO:0000256" key="1">
    <source>
        <dbReference type="SAM" id="MobiDB-lite"/>
    </source>
</evidence>
<evidence type="ECO:0000313" key="2">
    <source>
        <dbReference type="EMBL" id="GBP95793.1"/>
    </source>
</evidence>
<feature type="region of interest" description="Disordered" evidence="1">
    <location>
        <begin position="1"/>
        <end position="36"/>
    </location>
</feature>
<sequence length="134" mass="15251">MNFQPNSPERRSTFRGFRRGPARRLGKQSWDRGLDPPTPARTAWALIAGAADGLAYARGTEKCMIWLSLKIHSERAVRNGSGASRFQSFALDCTRPPPFSVTILSSFKCLIGRSRKRCSSSPYQRHVHLKWRFR</sequence>
<comment type="caution">
    <text evidence="2">The sequence shown here is derived from an EMBL/GenBank/DDBJ whole genome shotgun (WGS) entry which is preliminary data.</text>
</comment>
<feature type="compositionally biased region" description="Basic residues" evidence="1">
    <location>
        <begin position="16"/>
        <end position="26"/>
    </location>
</feature>
<name>A0A4C2A8X7_EUMVA</name>
<dbReference type="EMBL" id="BGZK01002683">
    <property type="protein sequence ID" value="GBP95793.1"/>
    <property type="molecule type" value="Genomic_DNA"/>
</dbReference>
<evidence type="ECO:0000313" key="3">
    <source>
        <dbReference type="Proteomes" id="UP000299102"/>
    </source>
</evidence>